<proteinExistence type="predicted"/>
<name>A0A4Y2VTK7_ARAVE</name>
<evidence type="ECO:0000313" key="1">
    <source>
        <dbReference type="EMBL" id="GBO27200.1"/>
    </source>
</evidence>
<keyword evidence="2" id="KW-1185">Reference proteome</keyword>
<sequence>MKSQMVDTKMMETGKLGIKGLQVRRKRRAWSEEVVKVVDVGNDSVIADTRLEALLLYHSCSICAQDLVICHDVIRRQLQLACDVITITGFHHIDSRSRWTDALRRCQLPFKTIIIHIVSAADLLFRLCFW</sequence>
<comment type="caution">
    <text evidence="1">The sequence shown here is derived from an EMBL/GenBank/DDBJ whole genome shotgun (WGS) entry which is preliminary data.</text>
</comment>
<dbReference type="EMBL" id="BGPR01050186">
    <property type="protein sequence ID" value="GBO27200.1"/>
    <property type="molecule type" value="Genomic_DNA"/>
</dbReference>
<reference evidence="1 2" key="1">
    <citation type="journal article" date="2019" name="Sci. Rep.">
        <title>Orb-weaving spider Araneus ventricosus genome elucidates the spidroin gene catalogue.</title>
        <authorList>
            <person name="Kono N."/>
            <person name="Nakamura H."/>
            <person name="Ohtoshi R."/>
            <person name="Moran D.A.P."/>
            <person name="Shinohara A."/>
            <person name="Yoshida Y."/>
            <person name="Fujiwara M."/>
            <person name="Mori M."/>
            <person name="Tomita M."/>
            <person name="Arakawa K."/>
        </authorList>
    </citation>
    <scope>NUCLEOTIDE SEQUENCE [LARGE SCALE GENOMIC DNA]</scope>
</reference>
<dbReference type="Proteomes" id="UP000499080">
    <property type="component" value="Unassembled WGS sequence"/>
</dbReference>
<protein>
    <submittedName>
        <fullName evidence="1">Uncharacterized protein</fullName>
    </submittedName>
</protein>
<gene>
    <name evidence="1" type="ORF">AVEN_219931_1</name>
</gene>
<organism evidence="1 2">
    <name type="scientific">Araneus ventricosus</name>
    <name type="common">Orbweaver spider</name>
    <name type="synonym">Epeira ventricosa</name>
    <dbReference type="NCBI Taxonomy" id="182803"/>
    <lineage>
        <taxon>Eukaryota</taxon>
        <taxon>Metazoa</taxon>
        <taxon>Ecdysozoa</taxon>
        <taxon>Arthropoda</taxon>
        <taxon>Chelicerata</taxon>
        <taxon>Arachnida</taxon>
        <taxon>Araneae</taxon>
        <taxon>Araneomorphae</taxon>
        <taxon>Entelegynae</taxon>
        <taxon>Araneoidea</taxon>
        <taxon>Araneidae</taxon>
        <taxon>Araneus</taxon>
    </lineage>
</organism>
<accession>A0A4Y2VTK7</accession>
<dbReference type="AlphaFoldDB" id="A0A4Y2VTK7"/>
<evidence type="ECO:0000313" key="2">
    <source>
        <dbReference type="Proteomes" id="UP000499080"/>
    </source>
</evidence>